<gene>
    <name evidence="5" type="ORF">Scep_021182</name>
</gene>
<dbReference type="AlphaFoldDB" id="A0AAP0HWM9"/>
<feature type="region of interest" description="Disordered" evidence="2">
    <location>
        <begin position="320"/>
        <end position="339"/>
    </location>
</feature>
<evidence type="ECO:0000313" key="6">
    <source>
        <dbReference type="Proteomes" id="UP001419268"/>
    </source>
</evidence>
<dbReference type="PANTHER" id="PTHR31875">
    <property type="entry name" value="PROTEIN DEHYDRATION-INDUCED 19"/>
    <property type="match status" value="1"/>
</dbReference>
<feature type="compositionally biased region" description="Basic and acidic residues" evidence="2">
    <location>
        <begin position="107"/>
        <end position="125"/>
    </location>
</feature>
<keyword evidence="6" id="KW-1185">Reference proteome</keyword>
<dbReference type="InterPro" id="IPR033347">
    <property type="entry name" value="Di19"/>
</dbReference>
<dbReference type="EMBL" id="JBBNAG010000009">
    <property type="protein sequence ID" value="KAK9104338.1"/>
    <property type="molecule type" value="Genomic_DNA"/>
</dbReference>
<feature type="domain" description="Di19 zinc-binding" evidence="3">
    <location>
        <begin position="193"/>
        <end position="244"/>
    </location>
</feature>
<dbReference type="Proteomes" id="UP001419268">
    <property type="component" value="Unassembled WGS sequence"/>
</dbReference>
<feature type="region of interest" description="Disordered" evidence="2">
    <location>
        <begin position="105"/>
        <end position="125"/>
    </location>
</feature>
<dbReference type="InterPro" id="IPR008598">
    <property type="entry name" value="Di19_Zn-bd"/>
</dbReference>
<dbReference type="Pfam" id="PF14571">
    <property type="entry name" value="Di19_C"/>
    <property type="match status" value="1"/>
</dbReference>
<evidence type="ECO:0000256" key="1">
    <source>
        <dbReference type="ARBA" id="ARBA00007109"/>
    </source>
</evidence>
<accession>A0AAP0HWM9</accession>
<reference evidence="5 6" key="1">
    <citation type="submission" date="2024-01" db="EMBL/GenBank/DDBJ databases">
        <title>Genome assemblies of Stephania.</title>
        <authorList>
            <person name="Yang L."/>
        </authorList>
    </citation>
    <scope>NUCLEOTIDE SEQUENCE [LARGE SCALE GENOMIC DNA]</scope>
    <source>
        <strain evidence="5">JXDWG</strain>
        <tissue evidence="5">Leaf</tissue>
    </source>
</reference>
<evidence type="ECO:0000256" key="2">
    <source>
        <dbReference type="SAM" id="MobiDB-lite"/>
    </source>
</evidence>
<name>A0AAP0HWM9_9MAGN</name>
<comment type="caution">
    <text evidence="5">The sequence shown here is derived from an EMBL/GenBank/DDBJ whole genome shotgun (WGS) entry which is preliminary data.</text>
</comment>
<evidence type="ECO:0000259" key="4">
    <source>
        <dbReference type="Pfam" id="PF14571"/>
    </source>
</evidence>
<sequence length="352" mass="39849">MSRYPNLHSFFGQKYMQEERGLIVNEEAKEVQVHQGTNKKKHVHYEDENSNNMQRDRVVSKGGCNGSMVEEEEDVNSEAYNYIQRKHKAFELSKLLSMKGPLFTSQKAEEKKKKAEQKQNRVRETEEPLLIQVVRDRPFSPDPDTCSPESEAMNFWAFRVQSAKYIAAAATLGSENHSRLDDFEGDDDARVCLPCPFCYMEIELPMLCNHLQDEHCFDVKNSVCPMCAANLGRDAIGHFRVHHSHMLKRKRKSQRSGTWNSSSSMLDKELQEITPFSLKVAGNVPDSAPDPLISPFLCNVALPETNSSVDVPTAVEKKSIKSRTLDGPEGEGYKEKSSKAEFVQQLVASTID</sequence>
<evidence type="ECO:0000313" key="5">
    <source>
        <dbReference type="EMBL" id="KAK9104338.1"/>
    </source>
</evidence>
<comment type="similarity">
    <text evidence="1">Belongs to the Di19 family.</text>
</comment>
<organism evidence="5 6">
    <name type="scientific">Stephania cephalantha</name>
    <dbReference type="NCBI Taxonomy" id="152367"/>
    <lineage>
        <taxon>Eukaryota</taxon>
        <taxon>Viridiplantae</taxon>
        <taxon>Streptophyta</taxon>
        <taxon>Embryophyta</taxon>
        <taxon>Tracheophyta</taxon>
        <taxon>Spermatophyta</taxon>
        <taxon>Magnoliopsida</taxon>
        <taxon>Ranunculales</taxon>
        <taxon>Menispermaceae</taxon>
        <taxon>Menispermoideae</taxon>
        <taxon>Cissampelideae</taxon>
        <taxon>Stephania</taxon>
    </lineage>
</organism>
<dbReference type="PANTHER" id="PTHR31875:SF24">
    <property type="entry name" value="PROTEIN DEHYDRATION-INDUCED 19 HOMOLOG 5"/>
    <property type="match status" value="1"/>
</dbReference>
<protein>
    <submittedName>
        <fullName evidence="5">Uncharacterized protein</fullName>
    </submittedName>
</protein>
<proteinExistence type="inferred from homology"/>
<dbReference type="InterPro" id="IPR027935">
    <property type="entry name" value="Di19_C"/>
</dbReference>
<feature type="domain" description="Di19 C-terminal" evidence="4">
    <location>
        <begin position="264"/>
        <end position="351"/>
    </location>
</feature>
<evidence type="ECO:0000259" key="3">
    <source>
        <dbReference type="Pfam" id="PF05605"/>
    </source>
</evidence>
<dbReference type="Pfam" id="PF05605">
    <property type="entry name" value="zf-Di19"/>
    <property type="match status" value="1"/>
</dbReference>